<dbReference type="PANTHER" id="PTHR44520">
    <property type="entry name" value="RESPONSE REGULATOR RCP1-RELATED"/>
    <property type="match status" value="1"/>
</dbReference>
<dbReference type="AlphaFoldDB" id="A0A4Q7ZCN0"/>
<organism evidence="3 4">
    <name type="scientific">Fluviicoccus keumensis</name>
    <dbReference type="NCBI Taxonomy" id="1435465"/>
    <lineage>
        <taxon>Bacteria</taxon>
        <taxon>Pseudomonadati</taxon>
        <taxon>Pseudomonadota</taxon>
        <taxon>Gammaproteobacteria</taxon>
        <taxon>Moraxellales</taxon>
        <taxon>Moraxellaceae</taxon>
        <taxon>Fluviicoccus</taxon>
    </lineage>
</organism>
<dbReference type="GO" id="GO:0000160">
    <property type="term" value="P:phosphorelay signal transduction system"/>
    <property type="evidence" value="ECO:0007669"/>
    <property type="project" value="InterPro"/>
</dbReference>
<dbReference type="OrthoDB" id="9793549at2"/>
<dbReference type="Gene3D" id="3.40.50.2300">
    <property type="match status" value="1"/>
</dbReference>
<keyword evidence="1" id="KW-0597">Phosphoprotein</keyword>
<dbReference type="InterPro" id="IPR001789">
    <property type="entry name" value="Sig_transdc_resp-reg_receiver"/>
</dbReference>
<protein>
    <submittedName>
        <fullName evidence="3">Response regulator receiver domain-containing protein</fullName>
    </submittedName>
</protein>
<dbReference type="PROSITE" id="PS50110">
    <property type="entry name" value="RESPONSE_REGULATORY"/>
    <property type="match status" value="1"/>
</dbReference>
<gene>
    <name evidence="3" type="ORF">EV700_0923</name>
</gene>
<dbReference type="Proteomes" id="UP000292423">
    <property type="component" value="Unassembled WGS sequence"/>
</dbReference>
<dbReference type="SMART" id="SM00448">
    <property type="entry name" value="REC"/>
    <property type="match status" value="1"/>
</dbReference>
<accession>A0A4Q7ZCN0</accession>
<feature type="domain" description="Response regulatory" evidence="2">
    <location>
        <begin position="13"/>
        <end position="138"/>
    </location>
</feature>
<dbReference type="SUPFAM" id="SSF52172">
    <property type="entry name" value="CheY-like"/>
    <property type="match status" value="1"/>
</dbReference>
<dbReference type="EMBL" id="SHKX01000010">
    <property type="protein sequence ID" value="RZU47954.1"/>
    <property type="molecule type" value="Genomic_DNA"/>
</dbReference>
<evidence type="ECO:0000259" key="2">
    <source>
        <dbReference type="PROSITE" id="PS50110"/>
    </source>
</evidence>
<evidence type="ECO:0000313" key="3">
    <source>
        <dbReference type="EMBL" id="RZU47954.1"/>
    </source>
</evidence>
<feature type="modified residue" description="4-aspartylphosphate" evidence="1">
    <location>
        <position position="71"/>
    </location>
</feature>
<dbReference type="Pfam" id="PF00072">
    <property type="entry name" value="Response_reg"/>
    <property type="match status" value="1"/>
</dbReference>
<reference evidence="3 4" key="1">
    <citation type="submission" date="2019-02" db="EMBL/GenBank/DDBJ databases">
        <title>Genomic Encyclopedia of Type Strains, Phase IV (KMG-IV): sequencing the most valuable type-strain genomes for metagenomic binning, comparative biology and taxonomic classification.</title>
        <authorList>
            <person name="Goeker M."/>
        </authorList>
    </citation>
    <scope>NUCLEOTIDE SEQUENCE [LARGE SCALE GENOMIC DNA]</scope>
    <source>
        <strain evidence="3 4">DSM 105135</strain>
    </source>
</reference>
<name>A0A4Q7ZCN0_9GAMM</name>
<keyword evidence="4" id="KW-1185">Reference proteome</keyword>
<proteinExistence type="predicted"/>
<comment type="caution">
    <text evidence="3">The sequence shown here is derived from an EMBL/GenBank/DDBJ whole genome shotgun (WGS) entry which is preliminary data.</text>
</comment>
<dbReference type="InterPro" id="IPR052893">
    <property type="entry name" value="TCS_response_regulator"/>
</dbReference>
<dbReference type="RefSeq" id="WP_130411160.1">
    <property type="nucleotide sequence ID" value="NZ_SHKX01000010.1"/>
</dbReference>
<dbReference type="InterPro" id="IPR011006">
    <property type="entry name" value="CheY-like_superfamily"/>
</dbReference>
<dbReference type="PANTHER" id="PTHR44520:SF2">
    <property type="entry name" value="RESPONSE REGULATOR RCP1"/>
    <property type="match status" value="1"/>
</dbReference>
<sequence length="151" mass="16983">MHQHTLATSHHPVVLVVEDDIYSWLLIRECFHLCDIPVELHWANSGAACLEYLRKEGMYSGCPTPNLMLLDLHMPLMDGWDVLAEMASVPGVGGVRTVAFSSTCNPREIARAYHMGCASFATKPIDFDELAQCIRDIAHYWFRVVRLPQAA</sequence>
<dbReference type="CDD" id="cd17557">
    <property type="entry name" value="REC_Rcp-like"/>
    <property type="match status" value="1"/>
</dbReference>
<evidence type="ECO:0000313" key="4">
    <source>
        <dbReference type="Proteomes" id="UP000292423"/>
    </source>
</evidence>
<evidence type="ECO:0000256" key="1">
    <source>
        <dbReference type="PROSITE-ProRule" id="PRU00169"/>
    </source>
</evidence>